<organism evidence="15 16">
    <name type="scientific">Crepidotus variabilis</name>
    <dbReference type="NCBI Taxonomy" id="179855"/>
    <lineage>
        <taxon>Eukaryota</taxon>
        <taxon>Fungi</taxon>
        <taxon>Dikarya</taxon>
        <taxon>Basidiomycota</taxon>
        <taxon>Agaricomycotina</taxon>
        <taxon>Agaricomycetes</taxon>
        <taxon>Agaricomycetidae</taxon>
        <taxon>Agaricales</taxon>
        <taxon>Agaricineae</taxon>
        <taxon>Crepidotaceae</taxon>
        <taxon>Crepidotus</taxon>
    </lineage>
</organism>
<dbReference type="PANTHER" id="PTHR11533">
    <property type="entry name" value="PROTEASE M1 ZINC METALLOPROTEASE"/>
    <property type="match status" value="1"/>
</dbReference>
<feature type="active site" description="Proton acceptor" evidence="8">
    <location>
        <position position="338"/>
    </location>
</feature>
<dbReference type="CDD" id="cd09601">
    <property type="entry name" value="M1_APN-Q_like"/>
    <property type="match status" value="1"/>
</dbReference>
<name>A0A9P6ER46_9AGAR</name>
<dbReference type="Gene3D" id="2.60.40.1910">
    <property type="match status" value="1"/>
</dbReference>
<keyword evidence="4 9" id="KW-0479">Metal-binding</keyword>
<evidence type="ECO:0000256" key="7">
    <source>
        <dbReference type="ARBA" id="ARBA00023049"/>
    </source>
</evidence>
<evidence type="ECO:0000313" key="16">
    <source>
        <dbReference type="Proteomes" id="UP000807306"/>
    </source>
</evidence>
<feature type="binding site" evidence="9">
    <location>
        <position position="360"/>
    </location>
    <ligand>
        <name>Zn(2+)</name>
        <dbReference type="ChEBI" id="CHEBI:29105"/>
        <note>catalytic</note>
    </ligand>
</feature>
<keyword evidence="7 11" id="KW-0482">Metalloprotease</keyword>
<dbReference type="SUPFAM" id="SSF55486">
    <property type="entry name" value="Metalloproteases ('zincins'), catalytic domain"/>
    <property type="match status" value="1"/>
</dbReference>
<dbReference type="Gene3D" id="1.25.50.20">
    <property type="match status" value="1"/>
</dbReference>
<dbReference type="GO" id="GO:0043171">
    <property type="term" value="P:peptide catabolic process"/>
    <property type="evidence" value="ECO:0007669"/>
    <property type="project" value="TreeGrafter"/>
</dbReference>
<dbReference type="GO" id="GO:0016020">
    <property type="term" value="C:membrane"/>
    <property type="evidence" value="ECO:0007669"/>
    <property type="project" value="TreeGrafter"/>
</dbReference>
<evidence type="ECO:0000256" key="1">
    <source>
        <dbReference type="ARBA" id="ARBA00010136"/>
    </source>
</evidence>
<dbReference type="OrthoDB" id="10031169at2759"/>
<dbReference type="InterPro" id="IPR050344">
    <property type="entry name" value="Peptidase_M1_aminopeptidases"/>
</dbReference>
<reference evidence="15" key="1">
    <citation type="submission" date="2020-11" db="EMBL/GenBank/DDBJ databases">
        <authorList>
            <consortium name="DOE Joint Genome Institute"/>
            <person name="Ahrendt S."/>
            <person name="Riley R."/>
            <person name="Andreopoulos W."/>
            <person name="Labutti K."/>
            <person name="Pangilinan J."/>
            <person name="Ruiz-Duenas F.J."/>
            <person name="Barrasa J.M."/>
            <person name="Sanchez-Garcia M."/>
            <person name="Camarero S."/>
            <person name="Miyauchi S."/>
            <person name="Serrano A."/>
            <person name="Linde D."/>
            <person name="Babiker R."/>
            <person name="Drula E."/>
            <person name="Ayuso-Fernandez I."/>
            <person name="Pacheco R."/>
            <person name="Padilla G."/>
            <person name="Ferreira P."/>
            <person name="Barriuso J."/>
            <person name="Kellner H."/>
            <person name="Castanera R."/>
            <person name="Alfaro M."/>
            <person name="Ramirez L."/>
            <person name="Pisabarro A.G."/>
            <person name="Kuo A."/>
            <person name="Tritt A."/>
            <person name="Lipzen A."/>
            <person name="He G."/>
            <person name="Yan M."/>
            <person name="Ng V."/>
            <person name="Cullen D."/>
            <person name="Martin F."/>
            <person name="Rosso M.-N."/>
            <person name="Henrissat B."/>
            <person name="Hibbett D."/>
            <person name="Martinez A.T."/>
            <person name="Grigoriev I.V."/>
        </authorList>
    </citation>
    <scope>NUCLEOTIDE SEQUENCE</scope>
    <source>
        <strain evidence="15">CBS 506.95</strain>
    </source>
</reference>
<evidence type="ECO:0000256" key="3">
    <source>
        <dbReference type="ARBA" id="ARBA00022670"/>
    </source>
</evidence>
<dbReference type="InterPro" id="IPR024571">
    <property type="entry name" value="ERAP1-like_C_dom"/>
</dbReference>
<dbReference type="GO" id="GO:0042277">
    <property type="term" value="F:peptide binding"/>
    <property type="evidence" value="ECO:0007669"/>
    <property type="project" value="TreeGrafter"/>
</dbReference>
<dbReference type="Gene3D" id="1.10.390.10">
    <property type="entry name" value="Neutral Protease Domain 2"/>
    <property type="match status" value="1"/>
</dbReference>
<accession>A0A9P6ER46</accession>
<feature type="domain" description="Peptidase M1 membrane alanine aminopeptidase" evidence="12">
    <location>
        <begin position="265"/>
        <end position="483"/>
    </location>
</feature>
<evidence type="ECO:0000256" key="6">
    <source>
        <dbReference type="ARBA" id="ARBA00022833"/>
    </source>
</evidence>
<proteinExistence type="inferred from homology"/>
<dbReference type="EC" id="3.4.11.-" evidence="11"/>
<dbReference type="InterPro" id="IPR014782">
    <property type="entry name" value="Peptidase_M1_dom"/>
</dbReference>
<dbReference type="SUPFAM" id="SSF63737">
    <property type="entry name" value="Leukotriene A4 hydrolase N-terminal domain"/>
    <property type="match status" value="1"/>
</dbReference>
<evidence type="ECO:0000256" key="8">
    <source>
        <dbReference type="PIRSR" id="PIRSR634016-1"/>
    </source>
</evidence>
<feature type="binding site" evidence="9">
    <location>
        <position position="337"/>
    </location>
    <ligand>
        <name>Zn(2+)</name>
        <dbReference type="ChEBI" id="CHEBI:29105"/>
        <note>catalytic</note>
    </ligand>
</feature>
<dbReference type="GO" id="GO:0005737">
    <property type="term" value="C:cytoplasm"/>
    <property type="evidence" value="ECO:0007669"/>
    <property type="project" value="TreeGrafter"/>
</dbReference>
<evidence type="ECO:0000256" key="11">
    <source>
        <dbReference type="RuleBase" id="RU364040"/>
    </source>
</evidence>
<sequence length="897" mass="100380">MSSDSTLILVANDQYRLPTNLKPKHFDLTIKTDLEELTFHGLVKINLDIVTATSAITLNTSGLDLTKSSLTSNALSGEHILTVSAFDKIQERATFQLPTNLPAGSTAELKIGYSGGLIGSMMGYYNSAYEVDGKTKHYALTQFEPIAARRAFPCWDEPLFKATFAITMISREGTVNLSNMQSISEEPLNPRVNTSSDLEEIVASTKNEKWKITKFDTTPPMSSYIVAWANGDFKHLELSVNMPLSGKVIPLRIYATSDHIHQAQFALDVEASVLPLYEKIFDVEYPLPKLDTLVVSDFDAGAMENWGLITGRTSILLLDPTRGDLTARKRIASIQRHEVAHMWFGNITTMAWWDYLYLNEGFATFMGEIIVPDRVWPEWRVTSEFITNQLNRALNLDAKLSSHPIEVGCPDANRINEIFDSLSYSKAAAVLRMLSAHIGEETFLKGVSIYLKSRLFGNSVTSDLWEGISTSSGRNITDLIENWVTKVGFPVLSVTEGDNGIFVRQDRFLETGIAREKDNETIWNVPLGIVAEKDGERSVDCSSLLSERVVHVKLDTSKPFKLNAGTSGVYRVLYTPERLATIAAESAEDHSIFSLDDRVGLVHDAFALAKAGLAKISSALTLVDLWKNEKDYLVWSAIGENISALISAFWESPEIVDGLNTLRRALFFPLVLQLGYDYTNDESSDTGLLRTLAISQAANAKEESVVAEIQSRFKHFTDTGDDVRISADLQRTIFSTAVEHGGRSEWEAMVKLHDKHKTPQEKINAIESLCATQDDGLIKETLEFIDNKARDQDVLYFFIALGTNLRARRALTDHFHNNYDILYKRFEDSFAPQHLVTHSSDYYSSTKDLERIEDFFKKKNSTKYELALAQALDGVRARAAFVETSNEDLKAWLIKRA</sequence>
<evidence type="ECO:0000256" key="2">
    <source>
        <dbReference type="ARBA" id="ARBA00022438"/>
    </source>
</evidence>
<evidence type="ECO:0000313" key="15">
    <source>
        <dbReference type="EMBL" id="KAF9533367.1"/>
    </source>
</evidence>
<keyword evidence="3 11" id="KW-0645">Protease</keyword>
<evidence type="ECO:0000256" key="5">
    <source>
        <dbReference type="ARBA" id="ARBA00022801"/>
    </source>
</evidence>
<dbReference type="PANTHER" id="PTHR11533:SF174">
    <property type="entry name" value="PUROMYCIN-SENSITIVE AMINOPEPTIDASE-RELATED"/>
    <property type="match status" value="1"/>
</dbReference>
<evidence type="ECO:0000256" key="9">
    <source>
        <dbReference type="PIRSR" id="PIRSR634016-3"/>
    </source>
</evidence>
<feature type="binding site" evidence="9">
    <location>
        <position position="341"/>
    </location>
    <ligand>
        <name>Zn(2+)</name>
        <dbReference type="ChEBI" id="CHEBI:29105"/>
        <note>catalytic</note>
    </ligand>
</feature>
<dbReference type="FunFam" id="1.10.390.10:FF:000006">
    <property type="entry name" value="Puromycin-sensitive aminopeptidase"/>
    <property type="match status" value="1"/>
</dbReference>
<dbReference type="GO" id="GO:0005615">
    <property type="term" value="C:extracellular space"/>
    <property type="evidence" value="ECO:0007669"/>
    <property type="project" value="TreeGrafter"/>
</dbReference>
<evidence type="ECO:0000259" key="14">
    <source>
        <dbReference type="Pfam" id="PF17900"/>
    </source>
</evidence>
<gene>
    <name evidence="15" type="ORF">CPB83DRAFT_845145</name>
</gene>
<dbReference type="InterPro" id="IPR045357">
    <property type="entry name" value="Aminopeptidase_N-like_N"/>
</dbReference>
<dbReference type="Proteomes" id="UP000807306">
    <property type="component" value="Unassembled WGS sequence"/>
</dbReference>
<feature type="domain" description="ERAP1-like C-terminal" evidence="13">
    <location>
        <begin position="560"/>
        <end position="877"/>
    </location>
</feature>
<evidence type="ECO:0000259" key="13">
    <source>
        <dbReference type="Pfam" id="PF11838"/>
    </source>
</evidence>
<evidence type="ECO:0000256" key="10">
    <source>
        <dbReference type="PIRSR" id="PIRSR634016-4"/>
    </source>
</evidence>
<dbReference type="Pfam" id="PF01433">
    <property type="entry name" value="Peptidase_M1"/>
    <property type="match status" value="1"/>
</dbReference>
<dbReference type="GO" id="GO:0006508">
    <property type="term" value="P:proteolysis"/>
    <property type="evidence" value="ECO:0007669"/>
    <property type="project" value="UniProtKB-KW"/>
</dbReference>
<comment type="similarity">
    <text evidence="1 11">Belongs to the peptidase M1 family.</text>
</comment>
<keyword evidence="5 11" id="KW-0378">Hydrolase</keyword>
<feature type="domain" description="Aminopeptidase N-like N-terminal" evidence="14">
    <location>
        <begin position="22"/>
        <end position="225"/>
    </location>
</feature>
<dbReference type="InterPro" id="IPR027268">
    <property type="entry name" value="Peptidase_M4/M1_CTD_sf"/>
</dbReference>
<dbReference type="InterPro" id="IPR042097">
    <property type="entry name" value="Aminopeptidase_N-like_N_sf"/>
</dbReference>
<dbReference type="Gene3D" id="2.60.40.1730">
    <property type="entry name" value="tricorn interacting facor f3 domain"/>
    <property type="match status" value="1"/>
</dbReference>
<protein>
    <recommendedName>
        <fullName evidence="11">Aminopeptidase</fullName>
        <ecNumber evidence="11">3.4.11.-</ecNumber>
    </recommendedName>
</protein>
<dbReference type="Pfam" id="PF17900">
    <property type="entry name" value="Peptidase_M1_N"/>
    <property type="match status" value="1"/>
</dbReference>
<keyword evidence="16" id="KW-1185">Reference proteome</keyword>
<dbReference type="Pfam" id="PF11838">
    <property type="entry name" value="ERAP1_C"/>
    <property type="match status" value="1"/>
</dbReference>
<comment type="caution">
    <text evidence="15">The sequence shown here is derived from an EMBL/GenBank/DDBJ whole genome shotgun (WGS) entry which is preliminary data.</text>
</comment>
<dbReference type="PRINTS" id="PR00756">
    <property type="entry name" value="ALADIPTASE"/>
</dbReference>
<dbReference type="EMBL" id="MU157828">
    <property type="protein sequence ID" value="KAF9533367.1"/>
    <property type="molecule type" value="Genomic_DNA"/>
</dbReference>
<feature type="site" description="Transition state stabilizer" evidence="10">
    <location>
        <position position="424"/>
    </location>
</feature>
<evidence type="ECO:0000256" key="4">
    <source>
        <dbReference type="ARBA" id="ARBA00022723"/>
    </source>
</evidence>
<comment type="cofactor">
    <cofactor evidence="9 11">
        <name>Zn(2+)</name>
        <dbReference type="ChEBI" id="CHEBI:29105"/>
    </cofactor>
    <text evidence="9 11">Binds 1 zinc ion per subunit.</text>
</comment>
<dbReference type="GO" id="GO:0008270">
    <property type="term" value="F:zinc ion binding"/>
    <property type="evidence" value="ECO:0007669"/>
    <property type="project" value="UniProtKB-UniRule"/>
</dbReference>
<keyword evidence="2 11" id="KW-0031">Aminopeptidase</keyword>
<dbReference type="AlphaFoldDB" id="A0A9P6ER46"/>
<dbReference type="InterPro" id="IPR034016">
    <property type="entry name" value="M1_APN-typ"/>
</dbReference>
<keyword evidence="6 9" id="KW-0862">Zinc</keyword>
<evidence type="ECO:0000259" key="12">
    <source>
        <dbReference type="Pfam" id="PF01433"/>
    </source>
</evidence>
<dbReference type="InterPro" id="IPR001930">
    <property type="entry name" value="Peptidase_M1"/>
</dbReference>
<dbReference type="GO" id="GO:0070006">
    <property type="term" value="F:metalloaminopeptidase activity"/>
    <property type="evidence" value="ECO:0007669"/>
    <property type="project" value="TreeGrafter"/>
</dbReference>